<organism evidence="11 12">
    <name type="scientific">Meyerozyma guilliermondii (strain ATCC 6260 / CBS 566 / DSM 6381 / JCM 1539 / NBRC 10279 / NRRL Y-324)</name>
    <name type="common">Yeast</name>
    <name type="synonym">Candida guilliermondii</name>
    <dbReference type="NCBI Taxonomy" id="294746"/>
    <lineage>
        <taxon>Eukaryota</taxon>
        <taxon>Fungi</taxon>
        <taxon>Dikarya</taxon>
        <taxon>Ascomycota</taxon>
        <taxon>Saccharomycotina</taxon>
        <taxon>Pichiomycetes</taxon>
        <taxon>Debaryomycetaceae</taxon>
        <taxon>Meyerozyma</taxon>
    </lineage>
</organism>
<dbReference type="Pfam" id="PF16958">
    <property type="entry name" value="PRP9_N"/>
    <property type="match status" value="1"/>
</dbReference>
<proteinExistence type="inferred from homology"/>
<dbReference type="Pfam" id="PF16837">
    <property type="entry name" value="SF3A3"/>
    <property type="match status" value="1"/>
</dbReference>
<dbReference type="InterPro" id="IPR024598">
    <property type="entry name" value="SF3a60/Prp9_C"/>
</dbReference>
<dbReference type="AlphaFoldDB" id="A5DJE8"/>
<comment type="similarity">
    <text evidence="2">Belongs to the SF3A3 family.</text>
</comment>
<evidence type="ECO:0000256" key="4">
    <source>
        <dbReference type="ARBA" id="ARBA00022771"/>
    </source>
</evidence>
<dbReference type="GeneID" id="5126056"/>
<dbReference type="GO" id="GO:0000974">
    <property type="term" value="C:Prp19 complex"/>
    <property type="evidence" value="ECO:0007669"/>
    <property type="project" value="EnsemblFungi"/>
</dbReference>
<evidence type="ECO:0000256" key="2">
    <source>
        <dbReference type="ARBA" id="ARBA00008776"/>
    </source>
</evidence>
<feature type="domain" description="C2H2-type" evidence="9">
    <location>
        <begin position="265"/>
        <end position="294"/>
    </location>
</feature>
<dbReference type="PANTHER" id="PTHR12786:SF2">
    <property type="entry name" value="SPLICING FACTOR 3A SUBUNIT 3"/>
    <property type="match status" value="1"/>
</dbReference>
<protein>
    <recommendedName>
        <fullName evidence="13">Matrin-type domain-containing protein</fullName>
    </recommendedName>
</protein>
<keyword evidence="6" id="KW-0539">Nucleus</keyword>
<dbReference type="Gene3D" id="3.30.160.60">
    <property type="entry name" value="Classic Zinc Finger"/>
    <property type="match status" value="1"/>
</dbReference>
<dbReference type="SUPFAM" id="SSF57667">
    <property type="entry name" value="beta-beta-alpha zinc fingers"/>
    <property type="match status" value="1"/>
</dbReference>
<dbReference type="KEGG" id="pgu:PGUG_03399"/>
<dbReference type="InterPro" id="IPR003604">
    <property type="entry name" value="Matrin/U1-like-C_Znf_C2H2"/>
</dbReference>
<dbReference type="GO" id="GO:0000395">
    <property type="term" value="P:mRNA 5'-splice site recognition"/>
    <property type="evidence" value="ECO:0007669"/>
    <property type="project" value="EnsemblFungi"/>
</dbReference>
<evidence type="ECO:0000256" key="3">
    <source>
        <dbReference type="ARBA" id="ARBA00022723"/>
    </source>
</evidence>
<keyword evidence="5" id="KW-0862">Zinc</keyword>
<evidence type="ECO:0000313" key="12">
    <source>
        <dbReference type="Proteomes" id="UP000001997"/>
    </source>
</evidence>
<reference evidence="11 12" key="1">
    <citation type="journal article" date="2009" name="Nature">
        <title>Evolution of pathogenicity and sexual reproduction in eight Candida genomes.</title>
        <authorList>
            <person name="Butler G."/>
            <person name="Rasmussen M.D."/>
            <person name="Lin M.F."/>
            <person name="Santos M.A."/>
            <person name="Sakthikumar S."/>
            <person name="Munro C.A."/>
            <person name="Rheinbay E."/>
            <person name="Grabherr M."/>
            <person name="Forche A."/>
            <person name="Reedy J.L."/>
            <person name="Agrafioti I."/>
            <person name="Arnaud M.B."/>
            <person name="Bates S."/>
            <person name="Brown A.J."/>
            <person name="Brunke S."/>
            <person name="Costanzo M.C."/>
            <person name="Fitzpatrick D.A."/>
            <person name="de Groot P.W."/>
            <person name="Harris D."/>
            <person name="Hoyer L.L."/>
            <person name="Hube B."/>
            <person name="Klis F.M."/>
            <person name="Kodira C."/>
            <person name="Lennard N."/>
            <person name="Logue M.E."/>
            <person name="Martin R."/>
            <person name="Neiman A.M."/>
            <person name="Nikolaou E."/>
            <person name="Quail M.A."/>
            <person name="Quinn J."/>
            <person name="Santos M.C."/>
            <person name="Schmitzberger F.F."/>
            <person name="Sherlock G."/>
            <person name="Shah P."/>
            <person name="Silverstein K.A."/>
            <person name="Skrzypek M.S."/>
            <person name="Soll D."/>
            <person name="Staggs R."/>
            <person name="Stansfield I."/>
            <person name="Stumpf M.P."/>
            <person name="Sudbery P.E."/>
            <person name="Srikantha T."/>
            <person name="Zeng Q."/>
            <person name="Berman J."/>
            <person name="Berriman M."/>
            <person name="Heitman J."/>
            <person name="Gow N.A."/>
            <person name="Lorenz M.C."/>
            <person name="Birren B.W."/>
            <person name="Kellis M."/>
            <person name="Cuomo C.A."/>
        </authorList>
    </citation>
    <scope>NUCLEOTIDE SEQUENCE [LARGE SCALE GENOMIC DNA]</scope>
    <source>
        <strain evidence="12">ATCC 6260 / CBS 566 / DSM 6381 / JCM 1539 / NBRC 10279 / NRRL Y-324</strain>
    </source>
</reference>
<keyword evidence="12" id="KW-1185">Reference proteome</keyword>
<dbReference type="PROSITE" id="PS50157">
    <property type="entry name" value="ZINC_FINGER_C2H2_2"/>
    <property type="match status" value="1"/>
</dbReference>
<name>A5DJE8_PICGU</name>
<dbReference type="eggNOG" id="KOG2636">
    <property type="taxonomic scope" value="Eukaryota"/>
</dbReference>
<dbReference type="EMBL" id="CH408158">
    <property type="protein sequence ID" value="EDK39301.2"/>
    <property type="molecule type" value="Genomic_DNA"/>
</dbReference>
<evidence type="ECO:0000256" key="1">
    <source>
        <dbReference type="ARBA" id="ARBA00004123"/>
    </source>
</evidence>
<dbReference type="PROSITE" id="PS00028">
    <property type="entry name" value="ZINC_FINGER_C2H2_1"/>
    <property type="match status" value="1"/>
</dbReference>
<evidence type="ECO:0000259" key="9">
    <source>
        <dbReference type="PROSITE" id="PS50157"/>
    </source>
</evidence>
<evidence type="ECO:0000259" key="10">
    <source>
        <dbReference type="PROSITE" id="PS50171"/>
    </source>
</evidence>
<dbReference type="InParanoid" id="A5DJE8"/>
<dbReference type="InterPro" id="IPR051421">
    <property type="entry name" value="RNA_Proc_DNA_Dmg_Regulator"/>
</dbReference>
<dbReference type="OMA" id="IPHWLYK"/>
<dbReference type="GO" id="GO:0008270">
    <property type="term" value="F:zinc ion binding"/>
    <property type="evidence" value="ECO:0007669"/>
    <property type="project" value="UniProtKB-KW"/>
</dbReference>
<dbReference type="RefSeq" id="XP_001484018.2">
    <property type="nucleotide sequence ID" value="XM_001483968.1"/>
</dbReference>
<gene>
    <name evidence="11" type="ORF">PGUG_03399</name>
</gene>
<evidence type="ECO:0000256" key="6">
    <source>
        <dbReference type="ARBA" id="ARBA00023242"/>
    </source>
</evidence>
<dbReference type="PROSITE" id="PS50171">
    <property type="entry name" value="ZF_MATRIN"/>
    <property type="match status" value="1"/>
</dbReference>
<evidence type="ECO:0008006" key="13">
    <source>
        <dbReference type="Google" id="ProtNLM"/>
    </source>
</evidence>
<accession>A5DJE8</accession>
<dbReference type="HOGENOM" id="CLU_027160_1_0_1"/>
<dbReference type="GO" id="GO:0071004">
    <property type="term" value="C:U2-type prespliceosome"/>
    <property type="evidence" value="ECO:0007669"/>
    <property type="project" value="EnsemblFungi"/>
</dbReference>
<feature type="region of interest" description="Disordered" evidence="8">
    <location>
        <begin position="344"/>
        <end position="383"/>
    </location>
</feature>
<dbReference type="InterPro" id="IPR022755">
    <property type="entry name" value="Znf_C2H2_jaz"/>
</dbReference>
<dbReference type="Pfam" id="PF11931">
    <property type="entry name" value="SF3a60_Prp9_C"/>
    <property type="match status" value="1"/>
</dbReference>
<feature type="domain" description="Matrin-type" evidence="10">
    <location>
        <begin position="265"/>
        <end position="295"/>
    </location>
</feature>
<dbReference type="Pfam" id="PF12171">
    <property type="entry name" value="zf-C2H2_jaz"/>
    <property type="match status" value="1"/>
</dbReference>
<dbReference type="FunCoup" id="A5DJE8">
    <property type="interactions" value="1223"/>
</dbReference>
<evidence type="ECO:0000313" key="11">
    <source>
        <dbReference type="EMBL" id="EDK39301.2"/>
    </source>
</evidence>
<keyword evidence="3" id="KW-0479">Metal-binding</keyword>
<evidence type="ECO:0000256" key="7">
    <source>
        <dbReference type="PROSITE-ProRule" id="PRU00042"/>
    </source>
</evidence>
<sequence>MSGYIELQRSLLEESDIIEDAIAQRARRNVDVVPAEVRPEEVKDLFSTRKRPLKELVQQQHEVSYFLDKCKKQKKAFIDARTDPAVDEELKRIEDTSTDFVEFDKMLEKIVKHYKIQQKEPSAPQDIAELYKMYSSAPPTSITTTKKNRIKTKRKYILSAVAAHLTADSLFSPEECYGKYLDLRDLHAEYQHFTEISYRDFLVALKELKAPANADPKAYIVFVQNLSKYLQSFYSRKYPFRDVDTLLSEIKTQFSSETPPNNDPLYCKSCDKHFTKESVFTAHLTGKKHKKNTQRCSENGQVSSSLFEEFKARKLCEALAETLTNTITNVDRQTALTEREKQIEGIGLADDDSEDTVVQSSSGSDDNSDSDREESAFANMPLGADGTPIPPWLYKLQGLHRSYDCEVCGNISYKGRVAYNKHFGGAKHVQGLKLLGVDDDSIPLFKSISTIDEAVSLWRKIKRANRIEEGERENAVEVEDEAGNVMSKKDYLDLKKQGLL</sequence>
<dbReference type="InterPro" id="IPR000690">
    <property type="entry name" value="Matrin/U1-C_Znf_C2H2"/>
</dbReference>
<dbReference type="GO" id="GO:0003723">
    <property type="term" value="F:RNA binding"/>
    <property type="evidence" value="ECO:0007669"/>
    <property type="project" value="EnsemblFungi"/>
</dbReference>
<dbReference type="InterPro" id="IPR036236">
    <property type="entry name" value="Znf_C2H2_sf"/>
</dbReference>
<dbReference type="SMART" id="SM00355">
    <property type="entry name" value="ZnF_C2H2"/>
    <property type="match status" value="2"/>
</dbReference>
<dbReference type="PANTHER" id="PTHR12786">
    <property type="entry name" value="SPLICING FACTOR SF3A-RELATED"/>
    <property type="match status" value="1"/>
</dbReference>
<evidence type="ECO:0000256" key="8">
    <source>
        <dbReference type="SAM" id="MobiDB-lite"/>
    </source>
</evidence>
<dbReference type="InterPro" id="IPR013087">
    <property type="entry name" value="Znf_C2H2_type"/>
</dbReference>
<comment type="subcellular location">
    <subcellularLocation>
        <location evidence="1">Nucleus</location>
    </subcellularLocation>
</comment>
<dbReference type="VEuPathDB" id="FungiDB:PGUG_03399"/>
<dbReference type="InterPro" id="IPR031774">
    <property type="entry name" value="SF3A3_dom"/>
</dbReference>
<keyword evidence="4 7" id="KW-0863">Zinc-finger</keyword>
<dbReference type="STRING" id="294746.A5DJE8"/>
<dbReference type="InterPro" id="IPR031590">
    <property type="entry name" value="PRP9_N"/>
</dbReference>
<dbReference type="Proteomes" id="UP000001997">
    <property type="component" value="Unassembled WGS sequence"/>
</dbReference>
<evidence type="ECO:0000256" key="5">
    <source>
        <dbReference type="ARBA" id="ARBA00022833"/>
    </source>
</evidence>
<dbReference type="SMART" id="SM00451">
    <property type="entry name" value="ZnF_U1"/>
    <property type="match status" value="2"/>
</dbReference>
<dbReference type="OrthoDB" id="2160351at2759"/>